<keyword evidence="1" id="KW-0812">Transmembrane</keyword>
<evidence type="ECO:0000256" key="1">
    <source>
        <dbReference type="SAM" id="Phobius"/>
    </source>
</evidence>
<reference evidence="2 3" key="1">
    <citation type="submission" date="2019-08" db="EMBL/GenBank/DDBJ databases">
        <authorList>
            <person name="Alioto T."/>
            <person name="Alioto T."/>
            <person name="Gomez Garrido J."/>
        </authorList>
    </citation>
    <scope>NUCLEOTIDE SEQUENCE [LARGE SCALE GENOMIC DNA]</scope>
</reference>
<dbReference type="EMBL" id="CABPRJ010001922">
    <property type="protein sequence ID" value="VVC41645.1"/>
    <property type="molecule type" value="Genomic_DNA"/>
</dbReference>
<gene>
    <name evidence="2" type="ORF">CINCED_3A025907</name>
</gene>
<name>A0A5E4NJ89_9HEMI</name>
<evidence type="ECO:0000313" key="3">
    <source>
        <dbReference type="Proteomes" id="UP000325440"/>
    </source>
</evidence>
<dbReference type="Proteomes" id="UP000325440">
    <property type="component" value="Unassembled WGS sequence"/>
</dbReference>
<feature type="transmembrane region" description="Helical" evidence="1">
    <location>
        <begin position="52"/>
        <end position="71"/>
    </location>
</feature>
<keyword evidence="3" id="KW-1185">Reference proteome</keyword>
<proteinExistence type="predicted"/>
<evidence type="ECO:0000313" key="2">
    <source>
        <dbReference type="EMBL" id="VVC41645.1"/>
    </source>
</evidence>
<accession>A0A5E4NJ89</accession>
<protein>
    <submittedName>
        <fullName evidence="2">Uncharacterized protein</fullName>
    </submittedName>
</protein>
<keyword evidence="1" id="KW-0472">Membrane</keyword>
<sequence length="112" mass="12514">MAFTPTVPPEGGPPKVISSFSPDVLSIRLDGRVTQLCRSHRAGNPSMSQLVFGQRIGLILFLFGLVPRAAFQRCMNQKSLRTADISIVIYQWRSKKFLLNEGGTKLSLKLYF</sequence>
<keyword evidence="1" id="KW-1133">Transmembrane helix</keyword>
<dbReference type="AlphaFoldDB" id="A0A5E4NJ89"/>
<organism evidence="2 3">
    <name type="scientific">Cinara cedri</name>
    <dbReference type="NCBI Taxonomy" id="506608"/>
    <lineage>
        <taxon>Eukaryota</taxon>
        <taxon>Metazoa</taxon>
        <taxon>Ecdysozoa</taxon>
        <taxon>Arthropoda</taxon>
        <taxon>Hexapoda</taxon>
        <taxon>Insecta</taxon>
        <taxon>Pterygota</taxon>
        <taxon>Neoptera</taxon>
        <taxon>Paraneoptera</taxon>
        <taxon>Hemiptera</taxon>
        <taxon>Sternorrhyncha</taxon>
        <taxon>Aphidomorpha</taxon>
        <taxon>Aphidoidea</taxon>
        <taxon>Aphididae</taxon>
        <taxon>Lachninae</taxon>
        <taxon>Cinara</taxon>
    </lineage>
</organism>